<evidence type="ECO:0000313" key="8">
    <source>
        <dbReference type="EMBL" id="ACM06547.1"/>
    </source>
</evidence>
<evidence type="ECO:0000256" key="1">
    <source>
        <dbReference type="ARBA" id="ARBA00022630"/>
    </source>
</evidence>
<comment type="similarity">
    <text evidence="4">Belongs to the FADH(2)-utilizing monooxygenase family.</text>
</comment>
<keyword evidence="8" id="KW-0503">Monooxygenase</keyword>
<feature type="binding site" evidence="5">
    <location>
        <begin position="145"/>
        <end position="147"/>
    </location>
    <ligand>
        <name>FAD</name>
        <dbReference type="ChEBI" id="CHEBI:57692"/>
    </ligand>
</feature>
<keyword evidence="9" id="KW-1185">Reference proteome</keyword>
<name>B9L565_THERP</name>
<sequence length="516" mass="58340">MTQPLTGTEYLESLRDGREVWIYGERVRDVTTHPAFRNAARMLARLYDALHDSARQEDLLAPLDGEGGRTHAFFRVFHEPADLERALEAVAAWQRLTWGWMGRTPDYKASLAATLGAWPEYFEPYAENARRWYRAIAQRVLFLNHAIVNPPVDRHRPVHEAADVVLHVVEETERGIVVSGAKVVATGSALTHYNFIAHYGPMPVQDERFAFAALVPMNVPGLKLICRPSYEMTAAVMGSPFDYPLSSRFDENDAILVFDRVEIPWENVFIYRDLQKANTFVPATGFLNRALFHGCVRLAVKLDFLVGAFLEATHVVGTDAFRGVQVNLGEVIAWRHLFWSLAWAMVKRPDPGPNGTLLPNLEAGQAYRVLMTVAYPRIRDLIERTLASALIYANSNAVDFLVPELRPYLDRYLRGSHGTDAIGKMKIMKLLWDAIGSEFGSRHELYERNFAGNYENVRLETLLLAQLSGLTQSLQNFVRACMDEYDITGWKAADLIDPTDVNVPRQHLQQRAAESV</sequence>
<dbReference type="PANTHER" id="PTHR36117:SF3">
    <property type="entry name" value="4-HYDROXYPHENYLACETATE 3-MONOOXYGENASE-RELATED"/>
    <property type="match status" value="1"/>
</dbReference>
<feature type="domain" description="HpaB/PvcC/4-BUDH N-terminal" evidence="7">
    <location>
        <begin position="6"/>
        <end position="270"/>
    </location>
</feature>
<evidence type="ECO:0000256" key="5">
    <source>
        <dbReference type="PIRSR" id="PIRSR000331-2"/>
    </source>
</evidence>
<dbReference type="OrthoDB" id="9785230at2"/>
<accession>B9L565</accession>
<proteinExistence type="inferred from homology"/>
<dbReference type="PIRSF" id="PIRSF000331">
    <property type="entry name" value="HpaA_HpaB"/>
    <property type="match status" value="1"/>
</dbReference>
<dbReference type="GO" id="GO:0016627">
    <property type="term" value="F:oxidoreductase activity, acting on the CH-CH group of donors"/>
    <property type="evidence" value="ECO:0007669"/>
    <property type="project" value="InterPro"/>
</dbReference>
<evidence type="ECO:0000256" key="3">
    <source>
        <dbReference type="ARBA" id="ARBA00023002"/>
    </source>
</evidence>
<evidence type="ECO:0000256" key="2">
    <source>
        <dbReference type="ARBA" id="ARBA00022827"/>
    </source>
</evidence>
<dbReference type="InterPro" id="IPR046373">
    <property type="entry name" value="Acyl-CoA_Oxase/DH_mid-dom_sf"/>
</dbReference>
<dbReference type="EMBL" id="CP001276">
    <property type="protein sequence ID" value="ACM06547.1"/>
    <property type="molecule type" value="Genomic_DNA"/>
</dbReference>
<feature type="domain" description="HpaB/PvcC/4-BUDH C-terminal" evidence="6">
    <location>
        <begin position="277"/>
        <end position="478"/>
    </location>
</feature>
<dbReference type="AlphaFoldDB" id="B9L565"/>
<evidence type="ECO:0000256" key="4">
    <source>
        <dbReference type="ARBA" id="ARBA00061227"/>
    </source>
</evidence>
<dbReference type="InterPro" id="IPR004925">
    <property type="entry name" value="HpaB/PvcC/4-BUDH"/>
</dbReference>
<dbReference type="Pfam" id="PF11794">
    <property type="entry name" value="HpaB_N"/>
    <property type="match status" value="1"/>
</dbReference>
<dbReference type="EC" id="1.14.14.-" evidence="8"/>
<evidence type="ECO:0000313" key="9">
    <source>
        <dbReference type="Proteomes" id="UP000000447"/>
    </source>
</evidence>
<dbReference type="Proteomes" id="UP000000447">
    <property type="component" value="Plasmid unnamed"/>
</dbReference>
<protein>
    <submittedName>
        <fullName evidence="8">4-hydroxyphenylacetate 3-monooxygenase oxygenase component (4-HPA 3-monooxygenase large component) (4-HPA 3-hydroxylase)</fullName>
        <ecNumber evidence="8">1.14.14.-</ecNumber>
    </submittedName>
</protein>
<dbReference type="Gene3D" id="1.20.140.10">
    <property type="entry name" value="Butyryl-CoA Dehydrogenase, subunit A, domain 3"/>
    <property type="match status" value="1"/>
</dbReference>
<keyword evidence="2 5" id="KW-0274">FAD</keyword>
<dbReference type="eggNOG" id="COG2368">
    <property type="taxonomic scope" value="Bacteria"/>
</dbReference>
<gene>
    <name evidence="8" type="ordered locus">trd_A0929</name>
</gene>
<dbReference type="PIRSF" id="PIRSF500125">
    <property type="entry name" value="4_HPA_large"/>
    <property type="match status" value="1"/>
</dbReference>
<dbReference type="FunFam" id="2.40.110.10:FF:000026">
    <property type="entry name" value="4-hydroxyphenylacetate 3-monooxygenase oxygenase component"/>
    <property type="match status" value="1"/>
</dbReference>
<dbReference type="InterPro" id="IPR036250">
    <property type="entry name" value="AcylCo_DH-like_C"/>
</dbReference>
<dbReference type="PANTHER" id="PTHR36117">
    <property type="entry name" value="4-HYDROXYPHENYLACETATE 3-MONOOXYGENASE-RELATED"/>
    <property type="match status" value="1"/>
</dbReference>
<keyword evidence="8" id="KW-0614">Plasmid</keyword>
<dbReference type="InterPro" id="IPR024677">
    <property type="entry name" value="HpaB/PvcC"/>
</dbReference>
<dbReference type="Gene3D" id="1.10.3140.10">
    <property type="entry name" value="4-hydroxybutyryl-coa dehydratase, domain 1"/>
    <property type="match status" value="1"/>
</dbReference>
<keyword evidence="3 8" id="KW-0560">Oxidoreductase</keyword>
<dbReference type="KEGG" id="tro:trd_A0929"/>
<evidence type="ECO:0000259" key="6">
    <source>
        <dbReference type="Pfam" id="PF03241"/>
    </source>
</evidence>
<dbReference type="InterPro" id="IPR009100">
    <property type="entry name" value="AcylCoA_DH/oxidase_NM_dom_sf"/>
</dbReference>
<reference evidence="8 9" key="1">
    <citation type="journal article" date="2009" name="PLoS ONE">
        <title>Complete genome sequence of the aerobic CO-oxidizing thermophile Thermomicrobium roseum.</title>
        <authorList>
            <person name="Wu D."/>
            <person name="Raymond J."/>
            <person name="Wu M."/>
            <person name="Chatterji S."/>
            <person name="Ren Q."/>
            <person name="Graham J.E."/>
            <person name="Bryant D.A."/>
            <person name="Robb F."/>
            <person name="Colman A."/>
            <person name="Tallon L.J."/>
            <person name="Badger J.H."/>
            <person name="Madupu R."/>
            <person name="Ward N.L."/>
            <person name="Eisen J.A."/>
        </authorList>
    </citation>
    <scope>NUCLEOTIDE SEQUENCE [LARGE SCALE GENOMIC DNA]</scope>
    <source>
        <strain evidence="9">ATCC 27502 / DSM 5159 / P-2</strain>
        <plasmid evidence="8">unnamed</plasmid>
    </source>
</reference>
<dbReference type="HOGENOM" id="CLU_023920_2_1_0"/>
<dbReference type="RefSeq" id="WP_012642534.1">
    <property type="nucleotide sequence ID" value="NC_011961.1"/>
</dbReference>
<dbReference type="Pfam" id="PF03241">
    <property type="entry name" value="HpaB"/>
    <property type="match status" value="1"/>
</dbReference>
<feature type="binding site" evidence="5">
    <location>
        <position position="186"/>
    </location>
    <ligand>
        <name>FAD</name>
        <dbReference type="ChEBI" id="CHEBI:57692"/>
    </ligand>
</feature>
<dbReference type="InterPro" id="IPR024719">
    <property type="entry name" value="HpaB/PvcC/4-BUDH_C"/>
</dbReference>
<dbReference type="InterPro" id="IPR024674">
    <property type="entry name" value="HpaB/PvcC/4-BUDH_N"/>
</dbReference>
<evidence type="ECO:0000259" key="7">
    <source>
        <dbReference type="Pfam" id="PF11794"/>
    </source>
</evidence>
<dbReference type="Gene3D" id="2.40.110.10">
    <property type="entry name" value="Butyryl-CoA Dehydrogenase, subunit A, domain 2"/>
    <property type="match status" value="1"/>
</dbReference>
<keyword evidence="1" id="KW-0285">Flavoprotein</keyword>
<organism evidence="8 9">
    <name type="scientific">Thermomicrobium roseum (strain ATCC 27502 / DSM 5159 / P-2)</name>
    <dbReference type="NCBI Taxonomy" id="309801"/>
    <lineage>
        <taxon>Bacteria</taxon>
        <taxon>Pseudomonadati</taxon>
        <taxon>Thermomicrobiota</taxon>
        <taxon>Thermomicrobia</taxon>
        <taxon>Thermomicrobiales</taxon>
        <taxon>Thermomicrobiaceae</taxon>
        <taxon>Thermomicrobium</taxon>
    </lineage>
</organism>
<dbReference type="GO" id="GO:0004497">
    <property type="term" value="F:monooxygenase activity"/>
    <property type="evidence" value="ECO:0007669"/>
    <property type="project" value="UniProtKB-KW"/>
</dbReference>
<dbReference type="SUPFAM" id="SSF47203">
    <property type="entry name" value="Acyl-CoA dehydrogenase C-terminal domain-like"/>
    <property type="match status" value="1"/>
</dbReference>
<geneLocation type="plasmid" evidence="9">
    <name>Tros</name>
</geneLocation>
<dbReference type="SUPFAM" id="SSF56645">
    <property type="entry name" value="Acyl-CoA dehydrogenase NM domain-like"/>
    <property type="match status" value="1"/>
</dbReference>